<name>A0ABU5VXI5_9BACT</name>
<evidence type="ECO:0000313" key="1">
    <source>
        <dbReference type="EMBL" id="MEA9357317.1"/>
    </source>
</evidence>
<gene>
    <name evidence="1" type="ORF">SHI21_13915</name>
</gene>
<accession>A0ABU5VXI5</accession>
<evidence type="ECO:0000313" key="2">
    <source>
        <dbReference type="Proteomes" id="UP001302274"/>
    </source>
</evidence>
<protein>
    <submittedName>
        <fullName evidence="1">Uncharacterized protein</fullName>
    </submittedName>
</protein>
<sequence length="81" mass="9515">MNDEEIYKKNYLFFSSSTNSPFAKEEILDCLEFTFEMLSNDEFNKALTKEDNLNFYDLFLEIQSIVLHDNGDTFSSSISEF</sequence>
<organism evidence="1 2">
    <name type="scientific">Bacteriovorax antarcticus</name>
    <dbReference type="NCBI Taxonomy" id="3088717"/>
    <lineage>
        <taxon>Bacteria</taxon>
        <taxon>Pseudomonadati</taxon>
        <taxon>Bdellovibrionota</taxon>
        <taxon>Bacteriovoracia</taxon>
        <taxon>Bacteriovoracales</taxon>
        <taxon>Bacteriovoracaceae</taxon>
        <taxon>Bacteriovorax</taxon>
    </lineage>
</organism>
<comment type="caution">
    <text evidence="1">The sequence shown here is derived from an EMBL/GenBank/DDBJ whole genome shotgun (WGS) entry which is preliminary data.</text>
</comment>
<keyword evidence="2" id="KW-1185">Reference proteome</keyword>
<dbReference type="RefSeq" id="WP_323577273.1">
    <property type="nucleotide sequence ID" value="NZ_JAYGJQ010000002.1"/>
</dbReference>
<proteinExistence type="predicted"/>
<dbReference type="EMBL" id="JAYGJQ010000002">
    <property type="protein sequence ID" value="MEA9357317.1"/>
    <property type="molecule type" value="Genomic_DNA"/>
</dbReference>
<reference evidence="1 2" key="1">
    <citation type="submission" date="2023-11" db="EMBL/GenBank/DDBJ databases">
        <title>A Novel Polar Bacteriovorax (B. antarcticus) Isolated from the Biocrust in Antarctica.</title>
        <authorList>
            <person name="Mun W."/>
            <person name="Choi S.Y."/>
            <person name="Mitchell R.J."/>
        </authorList>
    </citation>
    <scope>NUCLEOTIDE SEQUENCE [LARGE SCALE GENOMIC DNA]</scope>
    <source>
        <strain evidence="1 2">PP10</strain>
    </source>
</reference>
<dbReference type="Proteomes" id="UP001302274">
    <property type="component" value="Unassembled WGS sequence"/>
</dbReference>